<evidence type="ECO:0000256" key="9">
    <source>
        <dbReference type="ARBA" id="ARBA00023303"/>
    </source>
</evidence>
<dbReference type="Gene3D" id="1.20.120.350">
    <property type="entry name" value="Voltage-gated potassium channels. Chain C"/>
    <property type="match status" value="1"/>
</dbReference>
<dbReference type="AlphaFoldDB" id="A0A176WSR8"/>
<protein>
    <recommendedName>
        <fullName evidence="14">Voltage-gated hydrogen channel 1</fullName>
    </recommendedName>
</protein>
<comment type="caution">
    <text evidence="12">The sequence shown here is derived from an EMBL/GenBank/DDBJ whole genome shotgun (WGS) entry which is preliminary data.</text>
</comment>
<evidence type="ECO:0000256" key="3">
    <source>
        <dbReference type="ARBA" id="ARBA00022475"/>
    </source>
</evidence>
<reference evidence="12" key="1">
    <citation type="submission" date="2016-03" db="EMBL/GenBank/DDBJ databases">
        <title>Mechanisms controlling the formation of the plant cell surface in tip-growing cells are functionally conserved among land plants.</title>
        <authorList>
            <person name="Honkanen S."/>
            <person name="Jones V.A."/>
            <person name="Morieri G."/>
            <person name="Champion C."/>
            <person name="Hetherington A.J."/>
            <person name="Kelly S."/>
            <person name="Saint-Marcoux D."/>
            <person name="Proust H."/>
            <person name="Prescott H."/>
            <person name="Dolan L."/>
        </authorList>
    </citation>
    <scope>NUCLEOTIDE SEQUENCE [LARGE SCALE GENOMIC DNA]</scope>
    <source>
        <tissue evidence="12">Whole gametophyte</tissue>
    </source>
</reference>
<proteinExistence type="predicted"/>
<evidence type="ECO:0008006" key="14">
    <source>
        <dbReference type="Google" id="ProtNLM"/>
    </source>
</evidence>
<dbReference type="GO" id="GO:0034702">
    <property type="term" value="C:monoatomic ion channel complex"/>
    <property type="evidence" value="ECO:0007669"/>
    <property type="project" value="UniProtKB-KW"/>
</dbReference>
<feature type="transmembrane region" description="Helical" evidence="11">
    <location>
        <begin position="121"/>
        <end position="145"/>
    </location>
</feature>
<dbReference type="PANTHER" id="PTHR46480">
    <property type="entry name" value="F20B24.22"/>
    <property type="match status" value="1"/>
</dbReference>
<organism evidence="12 13">
    <name type="scientific">Marchantia polymorpha subsp. ruderalis</name>
    <dbReference type="NCBI Taxonomy" id="1480154"/>
    <lineage>
        <taxon>Eukaryota</taxon>
        <taxon>Viridiplantae</taxon>
        <taxon>Streptophyta</taxon>
        <taxon>Embryophyta</taxon>
        <taxon>Marchantiophyta</taxon>
        <taxon>Marchantiopsida</taxon>
        <taxon>Marchantiidae</taxon>
        <taxon>Marchantiales</taxon>
        <taxon>Marchantiaceae</taxon>
        <taxon>Marchantia</taxon>
    </lineage>
</organism>
<evidence type="ECO:0000256" key="10">
    <source>
        <dbReference type="SAM" id="Coils"/>
    </source>
</evidence>
<evidence type="ECO:0000256" key="2">
    <source>
        <dbReference type="ARBA" id="ARBA00022448"/>
    </source>
</evidence>
<evidence type="ECO:0000256" key="8">
    <source>
        <dbReference type="ARBA" id="ARBA00023136"/>
    </source>
</evidence>
<evidence type="ECO:0000256" key="1">
    <source>
        <dbReference type="ARBA" id="ARBA00004651"/>
    </source>
</evidence>
<dbReference type="InterPro" id="IPR031846">
    <property type="entry name" value="Hvcn1"/>
</dbReference>
<evidence type="ECO:0000256" key="4">
    <source>
        <dbReference type="ARBA" id="ARBA00022692"/>
    </source>
</evidence>
<keyword evidence="4 11" id="KW-0812">Transmembrane</keyword>
<dbReference type="GO" id="GO:0005886">
    <property type="term" value="C:plasma membrane"/>
    <property type="evidence" value="ECO:0007669"/>
    <property type="project" value="UniProtKB-SubCell"/>
</dbReference>
<gene>
    <name evidence="12" type="ORF">AXG93_1154s1050</name>
</gene>
<dbReference type="GO" id="GO:0030171">
    <property type="term" value="F:voltage-gated proton channel activity"/>
    <property type="evidence" value="ECO:0007669"/>
    <property type="project" value="InterPro"/>
</dbReference>
<evidence type="ECO:0000313" key="13">
    <source>
        <dbReference type="Proteomes" id="UP000077202"/>
    </source>
</evidence>
<keyword evidence="8 11" id="KW-0472">Membrane</keyword>
<evidence type="ECO:0000313" key="12">
    <source>
        <dbReference type="EMBL" id="OAE35651.1"/>
    </source>
</evidence>
<evidence type="ECO:0000256" key="5">
    <source>
        <dbReference type="ARBA" id="ARBA00022882"/>
    </source>
</evidence>
<comment type="subcellular location">
    <subcellularLocation>
        <location evidence="1">Cell membrane</location>
        <topology evidence="1">Multi-pass membrane protein</topology>
    </subcellularLocation>
</comment>
<sequence length="259" mass="29387">MREARQMKTSNPKFQEARDSITTIHQLYNASRKSTLHPVSDLQTRDIQEARIQWRVRLGKVLESTHFHVLIVFLLTVDLVVTVVDIVKTIHSKDADFRTCTKLLEDCQCHDHLEHASHWHFLLWVSVGILSFLALNVVGLMVAFGMSFFRHIGYVLDAVVVGLSLGLEIGLNSDTPGLLVLLTLWRIVRVAHGIFEVADEHWEKEIKKLEAHVHELEAVHKKDQEQIAHLSGQKEEAETVNLPGALNERRSIGGTLHTV</sequence>
<keyword evidence="7" id="KW-0406">Ion transport</keyword>
<feature type="transmembrane region" description="Helical" evidence="11">
    <location>
        <begin position="67"/>
        <end position="87"/>
    </location>
</feature>
<feature type="coiled-coil region" evidence="10">
    <location>
        <begin position="199"/>
        <end position="226"/>
    </location>
</feature>
<keyword evidence="9" id="KW-0407">Ion channel</keyword>
<dbReference type="InterPro" id="IPR027359">
    <property type="entry name" value="Volt_channel_dom_sf"/>
</dbReference>
<dbReference type="EMBL" id="LVLJ01000095">
    <property type="protein sequence ID" value="OAE35651.1"/>
    <property type="molecule type" value="Genomic_DNA"/>
</dbReference>
<accession>A0A176WSR8</accession>
<keyword evidence="3" id="KW-1003">Cell membrane</keyword>
<dbReference type="Proteomes" id="UP000077202">
    <property type="component" value="Unassembled WGS sequence"/>
</dbReference>
<evidence type="ECO:0000256" key="6">
    <source>
        <dbReference type="ARBA" id="ARBA00022989"/>
    </source>
</evidence>
<evidence type="ECO:0000256" key="7">
    <source>
        <dbReference type="ARBA" id="ARBA00023065"/>
    </source>
</evidence>
<name>A0A176WSR8_MARPO</name>
<dbReference type="PANTHER" id="PTHR46480:SF1">
    <property type="entry name" value="VOLTAGE-GATED HYDROGEN CHANNEL 1"/>
    <property type="match status" value="1"/>
</dbReference>
<keyword evidence="5" id="KW-0851">Voltage-gated channel</keyword>
<keyword evidence="2" id="KW-0813">Transport</keyword>
<evidence type="ECO:0000256" key="11">
    <source>
        <dbReference type="SAM" id="Phobius"/>
    </source>
</evidence>
<keyword evidence="6 11" id="KW-1133">Transmembrane helix</keyword>
<keyword evidence="10" id="KW-0175">Coiled coil</keyword>
<keyword evidence="13" id="KW-1185">Reference proteome</keyword>